<keyword evidence="2" id="KW-1185">Reference proteome</keyword>
<organism evidence="1 2">
    <name type="scientific">Dreissena polymorpha</name>
    <name type="common">Zebra mussel</name>
    <name type="synonym">Mytilus polymorpha</name>
    <dbReference type="NCBI Taxonomy" id="45954"/>
    <lineage>
        <taxon>Eukaryota</taxon>
        <taxon>Metazoa</taxon>
        <taxon>Spiralia</taxon>
        <taxon>Lophotrochozoa</taxon>
        <taxon>Mollusca</taxon>
        <taxon>Bivalvia</taxon>
        <taxon>Autobranchia</taxon>
        <taxon>Heteroconchia</taxon>
        <taxon>Euheterodonta</taxon>
        <taxon>Imparidentia</taxon>
        <taxon>Neoheterodontei</taxon>
        <taxon>Myida</taxon>
        <taxon>Dreissenoidea</taxon>
        <taxon>Dreissenidae</taxon>
        <taxon>Dreissena</taxon>
    </lineage>
</organism>
<proteinExistence type="predicted"/>
<name>A0A9D4BGP4_DREPO</name>
<reference evidence="1" key="1">
    <citation type="journal article" date="2019" name="bioRxiv">
        <title>The Genome of the Zebra Mussel, Dreissena polymorpha: A Resource for Invasive Species Research.</title>
        <authorList>
            <person name="McCartney M.A."/>
            <person name="Auch B."/>
            <person name="Kono T."/>
            <person name="Mallez S."/>
            <person name="Zhang Y."/>
            <person name="Obille A."/>
            <person name="Becker A."/>
            <person name="Abrahante J.E."/>
            <person name="Garbe J."/>
            <person name="Badalamenti J.P."/>
            <person name="Herman A."/>
            <person name="Mangelson H."/>
            <person name="Liachko I."/>
            <person name="Sullivan S."/>
            <person name="Sone E.D."/>
            <person name="Koren S."/>
            <person name="Silverstein K.A.T."/>
            <person name="Beckman K.B."/>
            <person name="Gohl D.M."/>
        </authorList>
    </citation>
    <scope>NUCLEOTIDE SEQUENCE</scope>
    <source>
        <strain evidence="1">Duluth1</strain>
        <tissue evidence="1">Whole animal</tissue>
    </source>
</reference>
<dbReference type="Proteomes" id="UP000828390">
    <property type="component" value="Unassembled WGS sequence"/>
</dbReference>
<dbReference type="EMBL" id="JAIWYP010000015">
    <property type="protein sequence ID" value="KAH3702480.1"/>
    <property type="molecule type" value="Genomic_DNA"/>
</dbReference>
<evidence type="ECO:0000313" key="2">
    <source>
        <dbReference type="Proteomes" id="UP000828390"/>
    </source>
</evidence>
<protein>
    <submittedName>
        <fullName evidence="1">Uncharacterized protein</fullName>
    </submittedName>
</protein>
<sequence length="59" mass="6910">MGVTFKNESKLGDVLIVTSWQDVLNRDTFFFEITKSTGDVITTSMMRFYESKHYEHSKL</sequence>
<dbReference type="AlphaFoldDB" id="A0A9D4BGP4"/>
<gene>
    <name evidence="1" type="ORF">DPMN_077503</name>
</gene>
<reference evidence="1" key="2">
    <citation type="submission" date="2020-11" db="EMBL/GenBank/DDBJ databases">
        <authorList>
            <person name="McCartney M.A."/>
            <person name="Auch B."/>
            <person name="Kono T."/>
            <person name="Mallez S."/>
            <person name="Becker A."/>
            <person name="Gohl D.M."/>
            <person name="Silverstein K.A.T."/>
            <person name="Koren S."/>
            <person name="Bechman K.B."/>
            <person name="Herman A."/>
            <person name="Abrahante J.E."/>
            <person name="Garbe J."/>
        </authorList>
    </citation>
    <scope>NUCLEOTIDE SEQUENCE</scope>
    <source>
        <strain evidence="1">Duluth1</strain>
        <tissue evidence="1">Whole animal</tissue>
    </source>
</reference>
<accession>A0A9D4BGP4</accession>
<comment type="caution">
    <text evidence="1">The sequence shown here is derived from an EMBL/GenBank/DDBJ whole genome shotgun (WGS) entry which is preliminary data.</text>
</comment>
<evidence type="ECO:0000313" key="1">
    <source>
        <dbReference type="EMBL" id="KAH3702480.1"/>
    </source>
</evidence>